<evidence type="ECO:0000313" key="8">
    <source>
        <dbReference type="EMBL" id="KAJ4396008.1"/>
    </source>
</evidence>
<evidence type="ECO:0000259" key="5">
    <source>
        <dbReference type="Pfam" id="PF08531"/>
    </source>
</evidence>
<evidence type="ECO:0000256" key="2">
    <source>
        <dbReference type="ARBA" id="ARBA00012652"/>
    </source>
</evidence>
<dbReference type="InterPro" id="IPR013783">
    <property type="entry name" value="Ig-like_fold"/>
</dbReference>
<dbReference type="Pfam" id="PF25788">
    <property type="entry name" value="Ig_Rha78A_N"/>
    <property type="match status" value="1"/>
</dbReference>
<evidence type="ECO:0000256" key="3">
    <source>
        <dbReference type="ARBA" id="ARBA00022801"/>
    </source>
</evidence>
<gene>
    <name evidence="8" type="ORF">N0V93_000224</name>
</gene>
<reference evidence="8" key="1">
    <citation type="submission" date="2022-10" db="EMBL/GenBank/DDBJ databases">
        <title>Tapping the CABI collections for fungal endophytes: first genome assemblies for Collariella, Neodidymelliopsis, Ascochyta clinopodiicola, Didymella pomorum, Didymosphaeria variabile, Neocosmospora piperis and Neocucurbitaria cava.</title>
        <authorList>
            <person name="Hill R."/>
        </authorList>
    </citation>
    <scope>NUCLEOTIDE SEQUENCE</scope>
    <source>
        <strain evidence="8">IMI 355082</strain>
    </source>
</reference>
<evidence type="ECO:0000313" key="9">
    <source>
        <dbReference type="Proteomes" id="UP001140453"/>
    </source>
</evidence>
<feature type="domain" description="Alpha-L-rhamnosidase concanavalin-like" evidence="4">
    <location>
        <begin position="382"/>
        <end position="486"/>
    </location>
</feature>
<dbReference type="PANTHER" id="PTHR33307:SF6">
    <property type="entry name" value="ALPHA-RHAMNOSIDASE (EUROFUNG)-RELATED"/>
    <property type="match status" value="1"/>
</dbReference>
<dbReference type="EC" id="3.2.1.40" evidence="2"/>
<dbReference type="InterPro" id="IPR008902">
    <property type="entry name" value="Rhamnosid_concanavalin"/>
</dbReference>
<dbReference type="InterPro" id="IPR008979">
    <property type="entry name" value="Galactose-bd-like_sf"/>
</dbReference>
<dbReference type="OrthoDB" id="10036721at2759"/>
<dbReference type="InterPro" id="IPR035396">
    <property type="entry name" value="Bac_rhamnosid6H"/>
</dbReference>
<comment type="catalytic activity">
    <reaction evidence="1">
        <text>Hydrolysis of terminal non-reducing alpha-L-rhamnose residues in alpha-L-rhamnosides.</text>
        <dbReference type="EC" id="3.2.1.40"/>
    </reaction>
</comment>
<dbReference type="InterPro" id="IPR012341">
    <property type="entry name" value="6hp_glycosidase-like_sf"/>
</dbReference>
<name>A0A9W8Z1I4_9PEZI</name>
<evidence type="ECO:0000256" key="1">
    <source>
        <dbReference type="ARBA" id="ARBA00001445"/>
    </source>
</evidence>
<dbReference type="SUPFAM" id="SSF49785">
    <property type="entry name" value="Galactose-binding domain-like"/>
    <property type="match status" value="1"/>
</dbReference>
<evidence type="ECO:0000259" key="6">
    <source>
        <dbReference type="Pfam" id="PF17389"/>
    </source>
</evidence>
<feature type="domain" description="Alpha-L-rhamnosidase C-terminal" evidence="7">
    <location>
        <begin position="845"/>
        <end position="920"/>
    </location>
</feature>
<dbReference type="EMBL" id="JAPEVB010000001">
    <property type="protein sequence ID" value="KAJ4396008.1"/>
    <property type="molecule type" value="Genomic_DNA"/>
</dbReference>
<dbReference type="Gene3D" id="2.60.120.260">
    <property type="entry name" value="Galactose-binding domain-like"/>
    <property type="match status" value="2"/>
</dbReference>
<protein>
    <recommendedName>
        <fullName evidence="2">alpha-L-rhamnosidase</fullName>
        <ecNumber evidence="2">3.2.1.40</ecNumber>
    </recommendedName>
</protein>
<proteinExistence type="predicted"/>
<dbReference type="GO" id="GO:0030596">
    <property type="term" value="F:alpha-L-rhamnosidase activity"/>
    <property type="evidence" value="ECO:0007669"/>
    <property type="project" value="UniProtKB-EC"/>
</dbReference>
<dbReference type="PANTHER" id="PTHR33307">
    <property type="entry name" value="ALPHA-RHAMNOSIDASE (EUROFUNG)"/>
    <property type="match status" value="1"/>
</dbReference>
<dbReference type="Pfam" id="PF17390">
    <property type="entry name" value="Bac_rhamnosid_C"/>
    <property type="match status" value="1"/>
</dbReference>
<feature type="domain" description="Alpha-L-rhamnosidase six-hairpin glycosidase" evidence="6">
    <location>
        <begin position="492"/>
        <end position="843"/>
    </location>
</feature>
<dbReference type="InterPro" id="IPR013737">
    <property type="entry name" value="Bac_rhamnosid_N"/>
</dbReference>
<dbReference type="Gene3D" id="2.60.420.10">
    <property type="entry name" value="Maltose phosphorylase, domain 3"/>
    <property type="match status" value="1"/>
</dbReference>
<dbReference type="AlphaFoldDB" id="A0A9W8Z1I4"/>
<dbReference type="InterPro" id="IPR035398">
    <property type="entry name" value="Bac_rhamnosid_C"/>
</dbReference>
<feature type="domain" description="Bacterial alpha-L-rhamnosidase N-terminal" evidence="5">
    <location>
        <begin position="200"/>
        <end position="372"/>
    </location>
</feature>
<dbReference type="InterPro" id="IPR008928">
    <property type="entry name" value="6-hairpin_glycosidase_sf"/>
</dbReference>
<keyword evidence="3" id="KW-0378">Hydrolase</keyword>
<dbReference type="Proteomes" id="UP001140453">
    <property type="component" value="Unassembled WGS sequence"/>
</dbReference>
<evidence type="ECO:0000259" key="7">
    <source>
        <dbReference type="Pfam" id="PF17390"/>
    </source>
</evidence>
<dbReference type="Pfam" id="PF08531">
    <property type="entry name" value="Bac_rhamnosid_N"/>
    <property type="match status" value="1"/>
</dbReference>
<sequence>MTLEEMFVAKDLRFDHHPDGFGIGTDSPRLSWRYTTKDDTEDYEEPGHSWSQKSYVVEVQGVGRGVDGKLEASGHVRRMQVVSDRSTLVPWVKPSLQSREQLLVRVVGHNSTRKLDSSSKPISIGSGESDWISLFPSSQSTPPKRRLGSWTPLEAGLLKASDWKAKFITSPDPPDPDNVPHRPTIYRKTFDLSSKDHEALTYARLYISSLGLYEAHINGQRVGDHHLAPGWTSYHHRVQYQTHDASDLLKQGKNVITVEVAEGWYAGRLLWIPGLRNLYGDKPAFIAQLELHHGESQITQIVSDDSWACHPSPRLSASIYDGEAYDAREVIEGLHKADFEHTNAWKKTRILDVNLDEVKLVSTDAPPVRVTQTIKPIDVFTSPSGKTLVDFGQNLVGRIKIRGLQKPQGHSIKIRHAEVLENGELGIRPLRDAKATDEYVFSGKENAKFEWTPLFTFHGFRYIEFTGWAASDEVPPSVDNLSAIVIGSDMTRTGHFHCSNDLVNKLHENVTWSMRGNFVSVPTDCPQRDERLGWTGDLQAFAPTASFLYASGGFLTNWLRDLSIDQASLGGIVPVVIPDVLHGRLGQNDQPVAIWDDAAVLVPWTVYQWTGDVEVLQNQFASMDAHLHTAIRRGPDGLWDDSLFQYGDWLDPNAPPDNAALARTDGTMVADAYLVHVTDIVAQVAVIIGNAAAARSYQAEFDKLKRTFAEKYISTTGLVVGDSQTALALAICFNLLATPSQRKVAGARLARLVRQYDFRVSTGFAGTPLVLHALTQTDQTDLAYQMLLTKECPSWLYPVTMGATTIWERWDSMLPDGRINPGDMTSFNHYALGSVADWLHTVVGGVEMLEPGWKTFRVRPRPGGDFTSCEVSFEGPYGRVGCQWVVEERAGSRVFKMRIEVPPNTRAWVVLPGQEEDQGVWKGSGICKVECAVA</sequence>
<keyword evidence="9" id="KW-1185">Reference proteome</keyword>
<evidence type="ECO:0000259" key="4">
    <source>
        <dbReference type="Pfam" id="PF05592"/>
    </source>
</evidence>
<dbReference type="PIRSF" id="PIRSF010631">
    <property type="entry name" value="A-rhamnsds"/>
    <property type="match status" value="1"/>
</dbReference>
<dbReference type="InterPro" id="IPR016007">
    <property type="entry name" value="Alpha_rhamnosid"/>
</dbReference>
<dbReference type="Gene3D" id="1.50.10.10">
    <property type="match status" value="1"/>
</dbReference>
<dbReference type="SUPFAM" id="SSF48208">
    <property type="entry name" value="Six-hairpin glycosidases"/>
    <property type="match status" value="1"/>
</dbReference>
<accession>A0A9W8Z1I4</accession>
<dbReference type="Pfam" id="PF17389">
    <property type="entry name" value="Bac_rhamnosid6H"/>
    <property type="match status" value="1"/>
</dbReference>
<organism evidence="8 9">
    <name type="scientific">Gnomoniopsis smithogilvyi</name>
    <dbReference type="NCBI Taxonomy" id="1191159"/>
    <lineage>
        <taxon>Eukaryota</taxon>
        <taxon>Fungi</taxon>
        <taxon>Dikarya</taxon>
        <taxon>Ascomycota</taxon>
        <taxon>Pezizomycotina</taxon>
        <taxon>Sordariomycetes</taxon>
        <taxon>Sordariomycetidae</taxon>
        <taxon>Diaporthales</taxon>
        <taxon>Gnomoniaceae</taxon>
        <taxon>Gnomoniopsis</taxon>
    </lineage>
</organism>
<dbReference type="Pfam" id="PF05592">
    <property type="entry name" value="Bac_rhamnosid"/>
    <property type="match status" value="1"/>
</dbReference>
<dbReference type="Gene3D" id="2.60.40.10">
    <property type="entry name" value="Immunoglobulins"/>
    <property type="match status" value="1"/>
</dbReference>
<comment type="caution">
    <text evidence="8">The sequence shown here is derived from an EMBL/GenBank/DDBJ whole genome shotgun (WGS) entry which is preliminary data.</text>
</comment>
<dbReference type="GO" id="GO:0005975">
    <property type="term" value="P:carbohydrate metabolic process"/>
    <property type="evidence" value="ECO:0007669"/>
    <property type="project" value="InterPro"/>
</dbReference>